<feature type="compositionally biased region" description="Basic and acidic residues" evidence="2">
    <location>
        <begin position="585"/>
        <end position="599"/>
    </location>
</feature>
<feature type="region of interest" description="Disordered" evidence="2">
    <location>
        <begin position="256"/>
        <end position="278"/>
    </location>
</feature>
<feature type="region of interest" description="Disordered" evidence="2">
    <location>
        <begin position="193"/>
        <end position="242"/>
    </location>
</feature>
<keyword evidence="5" id="KW-1185">Reference proteome</keyword>
<feature type="compositionally biased region" description="Basic and acidic residues" evidence="2">
    <location>
        <begin position="229"/>
        <end position="242"/>
    </location>
</feature>
<keyword evidence="1" id="KW-0863">Zinc-finger</keyword>
<dbReference type="InterPro" id="IPR001841">
    <property type="entry name" value="Znf_RING"/>
</dbReference>
<feature type="region of interest" description="Disordered" evidence="2">
    <location>
        <begin position="317"/>
        <end position="339"/>
    </location>
</feature>
<keyword evidence="1" id="KW-0479">Metal-binding</keyword>
<dbReference type="PANTHER" id="PTHR46519">
    <property type="entry name" value="RING/U-BOX SUPERFAMILY PROTEIN"/>
    <property type="match status" value="1"/>
</dbReference>
<dbReference type="OrthoDB" id="6078042at2759"/>
<dbReference type="Proteomes" id="UP000541444">
    <property type="component" value="Unassembled WGS sequence"/>
</dbReference>
<evidence type="ECO:0000259" key="3">
    <source>
        <dbReference type="PROSITE" id="PS50089"/>
    </source>
</evidence>
<sequence length="865" mass="99141">MTDFEPLQPKQDVNAHFSRGFEEFMRDHLNDCGVSLVWCGSSIGGDQDEVGGVGEEEGDQLVRRRRQRSDLEGDDLAESSAARRRHSRILSRWVARQAEEMITTIERRNRESELMALAGLHTVSMLDSSFLRESPTPSPTSRRQGGVERGGSQGNSLLQMWRELEDEHVLNRARERNREREIARERLRQHTSVDTIVSRSTNLSQSPENVIRGSSDEASESEYGGDQRMSSREQSPDIGGDVERESVRHIVRGWRDSGRSEQAASIVSPRDRDSPRAEWLGETERERVRHVREWVQMTSQESSVQGSRREEQIVGVDAQSERAREGVVAHEEAQPEHTPRDMLRLRGRQALLDLLVRIERERQRELQGLLEHRAVSDFAYRNRIQSLLRGRFLRNESPVVEERPPSIASRELGLLRQRHTVSGLREGFRFRLENIVRGQATGQPDTLTNNDINTSISEQSHTITSPEAQNEVHELTQPSTLENNIDRLSVRTEDLETHTAVESTSWQEPVIQGDEWQEQVTEDETSDIQQQPIEFEYNHWEDGNEEMDGNWEENTVAGWPHESPGNGDEEDSSNLPEPEEEWHEDDNREAVRDWPDGHSVRLRTRHSGPVRRVNRFHPPNDDNVYSMELRELYSRRSVSNLLRSGFRESLDHLIQSYVERQGRAPIDWDLHRALPTPSPEQDQEQQGDHENEDQPNVVPRPPRVHPSPPVPPPQPLWPHELHHANWPRHSLHRSEIQEWEIINDLRADMAKLQQGMSHMQRMLEACMDMQLELQRSVRQEVSAALNRSAGGPGVGVESSEDGSKWGHVRKGTCCVCCDSHIDSLLYRCGHMCTCSKCANELVRSGGKCPLCRAPIIEVIRAYSIL</sequence>
<keyword evidence="1" id="KW-0862">Zinc</keyword>
<evidence type="ECO:0000313" key="4">
    <source>
        <dbReference type="EMBL" id="KAF6134384.1"/>
    </source>
</evidence>
<dbReference type="SUPFAM" id="SSF57850">
    <property type="entry name" value="RING/U-box"/>
    <property type="match status" value="1"/>
</dbReference>
<feature type="compositionally biased region" description="Polar residues" evidence="2">
    <location>
        <begin position="193"/>
        <end position="208"/>
    </location>
</feature>
<proteinExistence type="predicted"/>
<dbReference type="CDD" id="cd16647">
    <property type="entry name" value="mRING-HC-C3HC5_NEU1"/>
    <property type="match status" value="1"/>
</dbReference>
<name>A0A7J7KVQ3_9MAGN</name>
<feature type="region of interest" description="Disordered" evidence="2">
    <location>
        <begin position="670"/>
        <end position="716"/>
    </location>
</feature>
<dbReference type="InterPro" id="IPR013083">
    <property type="entry name" value="Znf_RING/FYVE/PHD"/>
</dbReference>
<feature type="domain" description="RING-type" evidence="3">
    <location>
        <begin position="813"/>
        <end position="852"/>
    </location>
</feature>
<feature type="region of interest" description="Disordered" evidence="2">
    <location>
        <begin position="543"/>
        <end position="623"/>
    </location>
</feature>
<comment type="caution">
    <text evidence="4">The sequence shown here is derived from an EMBL/GenBank/DDBJ whole genome shotgun (WGS) entry which is preliminary data.</text>
</comment>
<feature type="compositionally biased region" description="Pro residues" evidence="2">
    <location>
        <begin position="698"/>
        <end position="716"/>
    </location>
</feature>
<feature type="region of interest" description="Disordered" evidence="2">
    <location>
        <begin position="47"/>
        <end position="82"/>
    </location>
</feature>
<accession>A0A7J7KVQ3</accession>
<dbReference type="PANTHER" id="PTHR46519:SF2">
    <property type="entry name" value="RING_U-BOX SUPERFAMILY PROTEIN"/>
    <property type="match status" value="1"/>
</dbReference>
<protein>
    <recommendedName>
        <fullName evidence="3">RING-type domain-containing protein</fullName>
    </recommendedName>
</protein>
<dbReference type="Pfam" id="PF13920">
    <property type="entry name" value="zf-C3HC4_3"/>
    <property type="match status" value="1"/>
</dbReference>
<dbReference type="PROSITE" id="PS50089">
    <property type="entry name" value="ZF_RING_2"/>
    <property type="match status" value="1"/>
</dbReference>
<dbReference type="EMBL" id="JACGCM010002866">
    <property type="protein sequence ID" value="KAF6134384.1"/>
    <property type="molecule type" value="Genomic_DNA"/>
</dbReference>
<dbReference type="GO" id="GO:0008270">
    <property type="term" value="F:zinc ion binding"/>
    <property type="evidence" value="ECO:0007669"/>
    <property type="project" value="UniProtKB-KW"/>
</dbReference>
<evidence type="ECO:0000256" key="1">
    <source>
        <dbReference type="PROSITE-ProRule" id="PRU00175"/>
    </source>
</evidence>
<feature type="compositionally biased region" description="Basic residues" evidence="2">
    <location>
        <begin position="600"/>
        <end position="615"/>
    </location>
</feature>
<feature type="region of interest" description="Disordered" evidence="2">
    <location>
        <begin position="128"/>
        <end position="153"/>
    </location>
</feature>
<feature type="compositionally biased region" description="Acidic residues" evidence="2">
    <location>
        <begin position="47"/>
        <end position="59"/>
    </location>
</feature>
<gene>
    <name evidence="4" type="ORF">GIB67_005776</name>
</gene>
<evidence type="ECO:0000256" key="2">
    <source>
        <dbReference type="SAM" id="MobiDB-lite"/>
    </source>
</evidence>
<organism evidence="4 5">
    <name type="scientific">Kingdonia uniflora</name>
    <dbReference type="NCBI Taxonomy" id="39325"/>
    <lineage>
        <taxon>Eukaryota</taxon>
        <taxon>Viridiplantae</taxon>
        <taxon>Streptophyta</taxon>
        <taxon>Embryophyta</taxon>
        <taxon>Tracheophyta</taxon>
        <taxon>Spermatophyta</taxon>
        <taxon>Magnoliopsida</taxon>
        <taxon>Ranunculales</taxon>
        <taxon>Circaeasteraceae</taxon>
        <taxon>Kingdonia</taxon>
    </lineage>
</organism>
<reference evidence="4 5" key="1">
    <citation type="journal article" date="2020" name="IScience">
        <title>Genome Sequencing of the Endangered Kingdonia uniflora (Circaeasteraceae, Ranunculales) Reveals Potential Mechanisms of Evolutionary Specialization.</title>
        <authorList>
            <person name="Sun Y."/>
            <person name="Deng T."/>
            <person name="Zhang A."/>
            <person name="Moore M.J."/>
            <person name="Landis J.B."/>
            <person name="Lin N."/>
            <person name="Zhang H."/>
            <person name="Zhang X."/>
            <person name="Huang J."/>
            <person name="Zhang X."/>
            <person name="Sun H."/>
            <person name="Wang H."/>
        </authorList>
    </citation>
    <scope>NUCLEOTIDE SEQUENCE [LARGE SCALE GENOMIC DNA]</scope>
    <source>
        <strain evidence="4">TB1705</strain>
        <tissue evidence="4">Leaf</tissue>
    </source>
</reference>
<evidence type="ECO:0000313" key="5">
    <source>
        <dbReference type="Proteomes" id="UP000541444"/>
    </source>
</evidence>
<feature type="compositionally biased region" description="Basic and acidic residues" evidence="2">
    <location>
        <begin position="319"/>
        <end position="339"/>
    </location>
</feature>
<dbReference type="Gene3D" id="3.30.40.10">
    <property type="entry name" value="Zinc/RING finger domain, C3HC4 (zinc finger)"/>
    <property type="match status" value="1"/>
</dbReference>
<dbReference type="AlphaFoldDB" id="A0A7J7KVQ3"/>
<feature type="compositionally biased region" description="Acidic residues" evidence="2">
    <location>
        <begin position="681"/>
        <end position="693"/>
    </location>
</feature>
<feature type="compositionally biased region" description="Acidic residues" evidence="2">
    <location>
        <begin position="567"/>
        <end position="584"/>
    </location>
</feature>